<accession>A0A5N1GIH2</accession>
<dbReference type="Proteomes" id="UP000327148">
    <property type="component" value="Unassembled WGS sequence"/>
</dbReference>
<evidence type="ECO:0000313" key="5">
    <source>
        <dbReference type="Proteomes" id="UP000327148"/>
    </source>
</evidence>
<keyword evidence="2" id="KW-0472">Membrane</keyword>
<feature type="compositionally biased region" description="Acidic residues" evidence="1">
    <location>
        <begin position="343"/>
        <end position="363"/>
    </location>
</feature>
<dbReference type="Pfam" id="PF12791">
    <property type="entry name" value="RsgI_N"/>
    <property type="match status" value="1"/>
</dbReference>
<name>A0A5N1GIH2_9LACT</name>
<gene>
    <name evidence="4" type="ORF">F6I03_08580</name>
</gene>
<dbReference type="PROSITE" id="PS51849">
    <property type="entry name" value="RSGI_N"/>
    <property type="match status" value="1"/>
</dbReference>
<keyword evidence="2" id="KW-0812">Transmembrane</keyword>
<feature type="compositionally biased region" description="Low complexity" evidence="1">
    <location>
        <begin position="302"/>
        <end position="313"/>
    </location>
</feature>
<reference evidence="4 5" key="1">
    <citation type="submission" date="2019-09" db="EMBL/GenBank/DDBJ databases">
        <title>Draft genome sequence assemblies of isolates from the urinary tract.</title>
        <authorList>
            <person name="Mores C.R."/>
            <person name="Putonti C."/>
            <person name="Wolfe A.J."/>
        </authorList>
    </citation>
    <scope>NUCLEOTIDE SEQUENCE [LARGE SCALE GENOMIC DNA]</scope>
    <source>
        <strain evidence="4 5">UMB623</strain>
    </source>
</reference>
<feature type="domain" description="RsgI N-terminal anti-sigma" evidence="3">
    <location>
        <begin position="3"/>
        <end position="50"/>
    </location>
</feature>
<organism evidence="4 5">
    <name type="scientific">Aerococcus sanguinicola</name>
    <dbReference type="NCBI Taxonomy" id="119206"/>
    <lineage>
        <taxon>Bacteria</taxon>
        <taxon>Bacillati</taxon>
        <taxon>Bacillota</taxon>
        <taxon>Bacilli</taxon>
        <taxon>Lactobacillales</taxon>
        <taxon>Aerococcaceae</taxon>
        <taxon>Aerococcus</taxon>
    </lineage>
</organism>
<keyword evidence="2" id="KW-1133">Transmembrane helix</keyword>
<sequence>MFEEVVILEVGSDYALAMSRSGEVLRIRLKDGLAVGQQVYITEEDRYQKAAKPAPVPLKAKRKRKQVSWLTGVLVAAMALLVVGVATVASNWYQEDEVVSLGRNPSIQVEVDSKGTIQSLADASGKDQAAAKYIGQPLNEEIKAILEEVSLGDDQNVVVASTGLAEDQADKVRQQIRDYYEASGYDGDVIFLQGENSEYQAAKDQGKSLADYLIDHYDLDIWSREESRDLSDQEKKDRLKGHGDYVHVVNEDQRQKEEEAKRKEEEEKKKEEKQKKEEEAKQASDAKEDQSGNSAPSSQPEASPRQPANQPQQPAAPAPSRPAPQPAPAPSYRAPAPAPQPYYDDDDWDDDDWDDDDWDDDDD</sequence>
<feature type="compositionally biased region" description="Polar residues" evidence="1">
    <location>
        <begin position="291"/>
        <end position="301"/>
    </location>
</feature>
<feature type="compositionally biased region" description="Pro residues" evidence="1">
    <location>
        <begin position="314"/>
        <end position="329"/>
    </location>
</feature>
<dbReference type="InterPro" id="IPR024449">
    <property type="entry name" value="Anti-sigma_RsgI_N"/>
</dbReference>
<evidence type="ECO:0000256" key="2">
    <source>
        <dbReference type="SAM" id="Phobius"/>
    </source>
</evidence>
<dbReference type="EMBL" id="VYWO01000006">
    <property type="protein sequence ID" value="KAA9300204.1"/>
    <property type="molecule type" value="Genomic_DNA"/>
</dbReference>
<dbReference type="AlphaFoldDB" id="A0A5N1GIH2"/>
<protein>
    <recommendedName>
        <fullName evidence="3">RsgI N-terminal anti-sigma domain-containing protein</fullName>
    </recommendedName>
</protein>
<evidence type="ECO:0000256" key="1">
    <source>
        <dbReference type="SAM" id="MobiDB-lite"/>
    </source>
</evidence>
<proteinExistence type="predicted"/>
<feature type="compositionally biased region" description="Basic and acidic residues" evidence="1">
    <location>
        <begin position="226"/>
        <end position="290"/>
    </location>
</feature>
<dbReference type="RefSeq" id="WP_070431665.1">
    <property type="nucleotide sequence ID" value="NZ_VYWO01000006.1"/>
</dbReference>
<evidence type="ECO:0000313" key="4">
    <source>
        <dbReference type="EMBL" id="KAA9300204.1"/>
    </source>
</evidence>
<feature type="transmembrane region" description="Helical" evidence="2">
    <location>
        <begin position="69"/>
        <end position="93"/>
    </location>
</feature>
<comment type="caution">
    <text evidence="4">The sequence shown here is derived from an EMBL/GenBank/DDBJ whole genome shotgun (WGS) entry which is preliminary data.</text>
</comment>
<evidence type="ECO:0000259" key="3">
    <source>
        <dbReference type="PROSITE" id="PS51849"/>
    </source>
</evidence>
<dbReference type="OrthoDB" id="9800626at2"/>
<feature type="region of interest" description="Disordered" evidence="1">
    <location>
        <begin position="226"/>
        <end position="363"/>
    </location>
</feature>